<reference evidence="1" key="1">
    <citation type="submission" date="2022-08" db="EMBL/GenBank/DDBJ databases">
        <authorList>
            <person name="Gutierrez-Valencia J."/>
        </authorList>
    </citation>
    <scope>NUCLEOTIDE SEQUENCE</scope>
</reference>
<accession>A0AAV0MEK4</accession>
<dbReference type="EMBL" id="CAMGYJ010000007">
    <property type="protein sequence ID" value="CAI0444906.1"/>
    <property type="molecule type" value="Genomic_DNA"/>
</dbReference>
<proteinExistence type="predicted"/>
<evidence type="ECO:0000313" key="2">
    <source>
        <dbReference type="Proteomes" id="UP001154282"/>
    </source>
</evidence>
<gene>
    <name evidence="1" type="ORF">LITE_LOCUS28304</name>
</gene>
<protein>
    <submittedName>
        <fullName evidence="1">Uncharacterized protein</fullName>
    </submittedName>
</protein>
<name>A0AAV0MEK4_9ROSI</name>
<dbReference type="Proteomes" id="UP001154282">
    <property type="component" value="Unassembled WGS sequence"/>
</dbReference>
<organism evidence="1 2">
    <name type="scientific">Linum tenue</name>
    <dbReference type="NCBI Taxonomy" id="586396"/>
    <lineage>
        <taxon>Eukaryota</taxon>
        <taxon>Viridiplantae</taxon>
        <taxon>Streptophyta</taxon>
        <taxon>Embryophyta</taxon>
        <taxon>Tracheophyta</taxon>
        <taxon>Spermatophyta</taxon>
        <taxon>Magnoliopsida</taxon>
        <taxon>eudicotyledons</taxon>
        <taxon>Gunneridae</taxon>
        <taxon>Pentapetalae</taxon>
        <taxon>rosids</taxon>
        <taxon>fabids</taxon>
        <taxon>Malpighiales</taxon>
        <taxon>Linaceae</taxon>
        <taxon>Linum</taxon>
    </lineage>
</organism>
<comment type="caution">
    <text evidence="1">The sequence shown here is derived from an EMBL/GenBank/DDBJ whole genome shotgun (WGS) entry which is preliminary data.</text>
</comment>
<keyword evidence="2" id="KW-1185">Reference proteome</keyword>
<dbReference type="AlphaFoldDB" id="A0AAV0MEK4"/>
<evidence type="ECO:0000313" key="1">
    <source>
        <dbReference type="EMBL" id="CAI0444906.1"/>
    </source>
</evidence>
<sequence length="45" mass="5283">MSAKASNAATMAKFTRQRRQAKVSICFSIWSEKCRKEEAGCWWWL</sequence>